<dbReference type="STRING" id="29170.A0A368FDD2"/>
<dbReference type="GO" id="GO:0046982">
    <property type="term" value="F:protein heterodimerization activity"/>
    <property type="evidence" value="ECO:0007669"/>
    <property type="project" value="InterPro"/>
</dbReference>
<dbReference type="InterPro" id="IPR009072">
    <property type="entry name" value="Histone-fold"/>
</dbReference>
<dbReference type="Gene3D" id="1.10.20.10">
    <property type="entry name" value="Histone, subunit A"/>
    <property type="match status" value="1"/>
</dbReference>
<dbReference type="OrthoDB" id="5918422at2759"/>
<dbReference type="GO" id="GO:0000786">
    <property type="term" value="C:nucleosome"/>
    <property type="evidence" value="ECO:0007669"/>
    <property type="project" value="InterPro"/>
</dbReference>
<comment type="caution">
    <text evidence="1">The sequence shown here is derived from an EMBL/GenBank/DDBJ whole genome shotgun (WGS) entry which is preliminary data.</text>
</comment>
<keyword evidence="2" id="KW-1185">Reference proteome</keyword>
<organism evidence="1 2">
    <name type="scientific">Ancylostoma caninum</name>
    <name type="common">Dog hookworm</name>
    <dbReference type="NCBI Taxonomy" id="29170"/>
    <lineage>
        <taxon>Eukaryota</taxon>
        <taxon>Metazoa</taxon>
        <taxon>Ecdysozoa</taxon>
        <taxon>Nematoda</taxon>
        <taxon>Chromadorea</taxon>
        <taxon>Rhabditida</taxon>
        <taxon>Rhabditina</taxon>
        <taxon>Rhabditomorpha</taxon>
        <taxon>Strongyloidea</taxon>
        <taxon>Ancylostomatidae</taxon>
        <taxon>Ancylostomatinae</taxon>
        <taxon>Ancylostoma</taxon>
    </lineage>
</organism>
<sequence length="116" mass="13166">MKISEARKPYAHACSRGWLFRTLAHAFGDYSACAPKLMTSTTKSSPLFIMFVLTLTSVQKRLKKFKFPAAYRFSLKTSVYLAIVLEYLIADLVEVADDAAKDLFKHRIEPRLDTSV</sequence>
<evidence type="ECO:0000313" key="2">
    <source>
        <dbReference type="Proteomes" id="UP000252519"/>
    </source>
</evidence>
<protein>
    <submittedName>
        <fullName evidence="1">Uncharacterized protein</fullName>
    </submittedName>
</protein>
<proteinExistence type="predicted"/>
<dbReference type="GO" id="GO:0003677">
    <property type="term" value="F:DNA binding"/>
    <property type="evidence" value="ECO:0007669"/>
    <property type="project" value="InterPro"/>
</dbReference>
<reference evidence="1 2" key="1">
    <citation type="submission" date="2014-10" db="EMBL/GenBank/DDBJ databases">
        <title>Draft genome of the hookworm Ancylostoma caninum.</title>
        <authorList>
            <person name="Mitreva M."/>
        </authorList>
    </citation>
    <scope>NUCLEOTIDE SEQUENCE [LARGE SCALE GENOMIC DNA]</scope>
    <source>
        <strain evidence="1 2">Baltimore</strain>
    </source>
</reference>
<accession>A0A368FDD2</accession>
<dbReference type="GO" id="GO:0030527">
    <property type="term" value="F:structural constituent of chromatin"/>
    <property type="evidence" value="ECO:0007669"/>
    <property type="project" value="InterPro"/>
</dbReference>
<dbReference type="AlphaFoldDB" id="A0A368FDD2"/>
<gene>
    <name evidence="1" type="ORF">ANCCAN_25234</name>
</gene>
<dbReference type="PRINTS" id="PR00620">
    <property type="entry name" value="HISTONEH2A"/>
</dbReference>
<dbReference type="EMBL" id="JOJR01002179">
    <property type="protein sequence ID" value="RCN29009.1"/>
    <property type="molecule type" value="Genomic_DNA"/>
</dbReference>
<dbReference type="Proteomes" id="UP000252519">
    <property type="component" value="Unassembled WGS sequence"/>
</dbReference>
<evidence type="ECO:0000313" key="1">
    <source>
        <dbReference type="EMBL" id="RCN29009.1"/>
    </source>
</evidence>
<dbReference type="InterPro" id="IPR002119">
    <property type="entry name" value="Histone_H2A"/>
</dbReference>
<dbReference type="SUPFAM" id="SSF47113">
    <property type="entry name" value="Histone-fold"/>
    <property type="match status" value="1"/>
</dbReference>
<name>A0A368FDD2_ANCCA</name>